<sequence length="124" mass="13933">MAAEIPVRDLERAAAFYCGVLAFREQGHETENGRRVVLRLAKNGARMSLYEPGPTRPARDGKGTITLRVDDVRRMHRALKDQIPIEWGPVSYDDERREFAFHDPDGHLVLVQENPGGAPMLPDA</sequence>
<dbReference type="RefSeq" id="WP_330196300.1">
    <property type="nucleotide sequence ID" value="NZ_JAZDRO010000003.1"/>
</dbReference>
<evidence type="ECO:0000313" key="3">
    <source>
        <dbReference type="Proteomes" id="UP001310692"/>
    </source>
</evidence>
<dbReference type="PROSITE" id="PS51819">
    <property type="entry name" value="VOC"/>
    <property type="match status" value="1"/>
</dbReference>
<organism evidence="2 3">
    <name type="scientific">Hyphobacterium marinum</name>
    <dbReference type="NCBI Taxonomy" id="3116574"/>
    <lineage>
        <taxon>Bacteria</taxon>
        <taxon>Pseudomonadati</taxon>
        <taxon>Pseudomonadota</taxon>
        <taxon>Alphaproteobacteria</taxon>
        <taxon>Maricaulales</taxon>
        <taxon>Maricaulaceae</taxon>
        <taxon>Hyphobacterium</taxon>
    </lineage>
</organism>
<dbReference type="InterPro" id="IPR004360">
    <property type="entry name" value="Glyas_Fos-R_dOase_dom"/>
</dbReference>
<name>A0ABU7LYW8_9PROT</name>
<evidence type="ECO:0000259" key="1">
    <source>
        <dbReference type="PROSITE" id="PS51819"/>
    </source>
</evidence>
<dbReference type="SUPFAM" id="SSF54593">
    <property type="entry name" value="Glyoxalase/Bleomycin resistance protein/Dihydroxybiphenyl dioxygenase"/>
    <property type="match status" value="1"/>
</dbReference>
<gene>
    <name evidence="2" type="ORF">V0U35_08660</name>
</gene>
<keyword evidence="3" id="KW-1185">Reference proteome</keyword>
<comment type="caution">
    <text evidence="2">The sequence shown here is derived from an EMBL/GenBank/DDBJ whole genome shotgun (WGS) entry which is preliminary data.</text>
</comment>
<evidence type="ECO:0000313" key="2">
    <source>
        <dbReference type="EMBL" id="MEE2566749.1"/>
    </source>
</evidence>
<reference evidence="2 3" key="1">
    <citation type="submission" date="2024-01" db="EMBL/GenBank/DDBJ databases">
        <title>Hyphobacterium bacterium isolated from marine sediment.</title>
        <authorList>
            <person name="Zhao S."/>
        </authorList>
    </citation>
    <scope>NUCLEOTIDE SEQUENCE [LARGE SCALE GENOMIC DNA]</scope>
    <source>
        <strain evidence="2 3">Y60-23</strain>
    </source>
</reference>
<dbReference type="EMBL" id="JAZDRO010000003">
    <property type="protein sequence ID" value="MEE2566749.1"/>
    <property type="molecule type" value="Genomic_DNA"/>
</dbReference>
<dbReference type="Gene3D" id="3.10.180.10">
    <property type="entry name" value="2,3-Dihydroxybiphenyl 1,2-Dioxygenase, domain 1"/>
    <property type="match status" value="1"/>
</dbReference>
<dbReference type="Proteomes" id="UP001310692">
    <property type="component" value="Unassembled WGS sequence"/>
</dbReference>
<protein>
    <submittedName>
        <fullName evidence="2">VOC family protein</fullName>
    </submittedName>
</protein>
<dbReference type="InterPro" id="IPR037523">
    <property type="entry name" value="VOC_core"/>
</dbReference>
<feature type="domain" description="VOC" evidence="1">
    <location>
        <begin position="1"/>
        <end position="114"/>
    </location>
</feature>
<dbReference type="Pfam" id="PF00903">
    <property type="entry name" value="Glyoxalase"/>
    <property type="match status" value="1"/>
</dbReference>
<proteinExistence type="predicted"/>
<accession>A0ABU7LYW8</accession>
<dbReference type="InterPro" id="IPR029068">
    <property type="entry name" value="Glyas_Bleomycin-R_OHBP_Dase"/>
</dbReference>